<feature type="transmembrane region" description="Helical" evidence="2">
    <location>
        <begin position="169"/>
        <end position="193"/>
    </location>
</feature>
<keyword evidence="2" id="KW-0472">Membrane</keyword>
<dbReference type="Proteomes" id="UP000694844">
    <property type="component" value="Chromosome 7"/>
</dbReference>
<keyword evidence="2" id="KW-1133">Transmembrane helix</keyword>
<evidence type="ECO:0000313" key="3">
    <source>
        <dbReference type="Proteomes" id="UP000694844"/>
    </source>
</evidence>
<proteinExistence type="predicted"/>
<feature type="compositionally biased region" description="Basic and acidic residues" evidence="1">
    <location>
        <begin position="112"/>
        <end position="125"/>
    </location>
</feature>
<dbReference type="AlphaFoldDB" id="A0A8B8ATD8"/>
<evidence type="ECO:0000256" key="2">
    <source>
        <dbReference type="SAM" id="Phobius"/>
    </source>
</evidence>
<gene>
    <name evidence="4" type="primary">LOC111104620</name>
</gene>
<dbReference type="KEGG" id="cvn:111104620"/>
<sequence>MSLIKQMLWKGFEWIMYMDLVLMASEDRPLCGKPPHCCKGYEVNRLLNICSSCLPGYYGEKCQLPCRHPNYGQLCQSECVCAEDEQCHFINGCVNSSLANMNNENQQNNTNFDDRKENRNTREDENISTTETTSTWAEYSRTTSDKVFMSTFAVQDDNVPFLQHLQQHLPLYVCFVIIFMSVSLNVVFIVRLLKNNRRIVKERSVGKNEDTHDDEYVNLRSQLRSDVMYTNMQRKEGASYLEIEEINMRSMHGVPPFQA</sequence>
<evidence type="ECO:0000313" key="4">
    <source>
        <dbReference type="RefSeq" id="XP_022294351.1"/>
    </source>
</evidence>
<keyword evidence="2" id="KW-0812">Transmembrane</keyword>
<reference evidence="4" key="1">
    <citation type="submission" date="2025-08" db="UniProtKB">
        <authorList>
            <consortium name="RefSeq"/>
        </authorList>
    </citation>
    <scope>IDENTIFICATION</scope>
    <source>
        <tissue evidence="4">Whole sample</tissue>
    </source>
</reference>
<accession>A0A8B8ATD8</accession>
<dbReference type="RefSeq" id="XP_022294351.1">
    <property type="nucleotide sequence ID" value="XM_022438643.1"/>
</dbReference>
<keyword evidence="3" id="KW-1185">Reference proteome</keyword>
<feature type="region of interest" description="Disordered" evidence="1">
    <location>
        <begin position="104"/>
        <end position="133"/>
    </location>
</feature>
<dbReference type="OrthoDB" id="6205436at2759"/>
<protein>
    <submittedName>
        <fullName evidence="4">Uncharacterized protein LOC111104620</fullName>
    </submittedName>
</protein>
<dbReference type="GeneID" id="111104620"/>
<organism evidence="3 4">
    <name type="scientific">Crassostrea virginica</name>
    <name type="common">Eastern oyster</name>
    <dbReference type="NCBI Taxonomy" id="6565"/>
    <lineage>
        <taxon>Eukaryota</taxon>
        <taxon>Metazoa</taxon>
        <taxon>Spiralia</taxon>
        <taxon>Lophotrochozoa</taxon>
        <taxon>Mollusca</taxon>
        <taxon>Bivalvia</taxon>
        <taxon>Autobranchia</taxon>
        <taxon>Pteriomorphia</taxon>
        <taxon>Ostreida</taxon>
        <taxon>Ostreoidea</taxon>
        <taxon>Ostreidae</taxon>
        <taxon>Crassostrea</taxon>
    </lineage>
</organism>
<name>A0A8B8ATD8_CRAVI</name>
<dbReference type="Gene3D" id="2.170.300.10">
    <property type="entry name" value="Tie2 ligand-binding domain superfamily"/>
    <property type="match status" value="1"/>
</dbReference>
<evidence type="ECO:0000256" key="1">
    <source>
        <dbReference type="SAM" id="MobiDB-lite"/>
    </source>
</evidence>